<dbReference type="HOGENOM" id="CLU_045011_22_0_11"/>
<dbReference type="RefSeq" id="WP_051486808.1">
    <property type="nucleotide sequence ID" value="NZ_BAAAOW010000002.1"/>
</dbReference>
<dbReference type="EMBL" id="JDYK01000009">
    <property type="protein sequence ID" value="EWS81068.1"/>
    <property type="molecule type" value="Genomic_DNA"/>
</dbReference>
<dbReference type="Gene3D" id="1.10.150.240">
    <property type="entry name" value="Putative phosphatase, domain 2"/>
    <property type="match status" value="1"/>
</dbReference>
<dbReference type="InterPro" id="IPR023214">
    <property type="entry name" value="HAD_sf"/>
</dbReference>
<dbReference type="PANTHER" id="PTHR43434:SF1">
    <property type="entry name" value="PHOSPHOGLYCOLATE PHOSPHATASE"/>
    <property type="match status" value="1"/>
</dbReference>
<proteinExistence type="predicted"/>
<dbReference type="InterPro" id="IPR023198">
    <property type="entry name" value="PGP-like_dom2"/>
</dbReference>
<accession>Z9JSU7</accession>
<dbReference type="PANTHER" id="PTHR43434">
    <property type="entry name" value="PHOSPHOGLYCOLATE PHOSPHATASE"/>
    <property type="match status" value="1"/>
</dbReference>
<dbReference type="InterPro" id="IPR036412">
    <property type="entry name" value="HAD-like_sf"/>
</dbReference>
<dbReference type="AlphaFoldDB" id="Z9JSU7"/>
<dbReference type="InterPro" id="IPR050155">
    <property type="entry name" value="HAD-like_hydrolase_sf"/>
</dbReference>
<sequence length="208" mass="22544">MVSRERVIGIDLDLTLIDTRRATGFALESVNSRLGVEIDVEAVLGRLGPPLRDELAQWVPRDRVEEAVQQFRAVLVAEGVALMEPMPGAQDLLAYMDRIGAAAVVVTSRRVEIATACLNACRLEVSRVIGSVTGAEKAPPLRQENASAYIGDHPLDMEAARTADVVAIGVTTGNHAALELQTGGADRVFGTLWEVQRWLDSAEFRDQL</sequence>
<evidence type="ECO:0000313" key="2">
    <source>
        <dbReference type="Proteomes" id="UP000023067"/>
    </source>
</evidence>
<dbReference type="GO" id="GO:0005829">
    <property type="term" value="C:cytosol"/>
    <property type="evidence" value="ECO:0007669"/>
    <property type="project" value="TreeGrafter"/>
</dbReference>
<dbReference type="Pfam" id="PF13419">
    <property type="entry name" value="HAD_2"/>
    <property type="match status" value="1"/>
</dbReference>
<dbReference type="SUPFAM" id="SSF56784">
    <property type="entry name" value="HAD-like"/>
    <property type="match status" value="1"/>
</dbReference>
<reference evidence="1 2" key="1">
    <citation type="submission" date="2014-02" db="EMBL/GenBank/DDBJ databases">
        <title>Genome sequence of Brachybacterium phenoliresistens strain W13A50.</title>
        <authorList>
            <person name="Wang X."/>
        </authorList>
    </citation>
    <scope>NUCLEOTIDE SEQUENCE [LARGE SCALE GENOMIC DNA]</scope>
    <source>
        <strain evidence="1 2">W13A50</strain>
    </source>
</reference>
<dbReference type="InterPro" id="IPR041492">
    <property type="entry name" value="HAD_2"/>
</dbReference>
<dbReference type="eggNOG" id="COG0546">
    <property type="taxonomic scope" value="Bacteria"/>
</dbReference>
<dbReference type="Gene3D" id="3.40.50.1000">
    <property type="entry name" value="HAD superfamily/HAD-like"/>
    <property type="match status" value="1"/>
</dbReference>
<name>Z9JSU7_9MICO</name>
<gene>
    <name evidence="1" type="ORF">BF93_17995</name>
</gene>
<comment type="caution">
    <text evidence="1">The sequence shown here is derived from an EMBL/GenBank/DDBJ whole genome shotgun (WGS) entry which is preliminary data.</text>
</comment>
<protein>
    <submittedName>
        <fullName evidence="1">Haloacid dehalogenase</fullName>
    </submittedName>
</protein>
<dbReference type="STRING" id="396014.BF93_17995"/>
<dbReference type="Proteomes" id="UP000023067">
    <property type="component" value="Unassembled WGS sequence"/>
</dbReference>
<dbReference type="GO" id="GO:0006281">
    <property type="term" value="P:DNA repair"/>
    <property type="evidence" value="ECO:0007669"/>
    <property type="project" value="TreeGrafter"/>
</dbReference>
<organism evidence="1 2">
    <name type="scientific">Brachybacterium phenoliresistens</name>
    <dbReference type="NCBI Taxonomy" id="396014"/>
    <lineage>
        <taxon>Bacteria</taxon>
        <taxon>Bacillati</taxon>
        <taxon>Actinomycetota</taxon>
        <taxon>Actinomycetes</taxon>
        <taxon>Micrococcales</taxon>
        <taxon>Dermabacteraceae</taxon>
        <taxon>Brachybacterium</taxon>
    </lineage>
</organism>
<dbReference type="GO" id="GO:0008967">
    <property type="term" value="F:phosphoglycolate phosphatase activity"/>
    <property type="evidence" value="ECO:0007669"/>
    <property type="project" value="TreeGrafter"/>
</dbReference>
<keyword evidence="2" id="KW-1185">Reference proteome</keyword>
<evidence type="ECO:0000313" key="1">
    <source>
        <dbReference type="EMBL" id="EWS81068.1"/>
    </source>
</evidence>